<sequence>MYVSVLGPLQVRDDRGDPVAVSGARLRVLLTRLALDPGRPVPSDSLVRAVWDQDEPSGAANALQSLVSRLRRMLGPEAITSGPAGYVLALAPDAVDAHRFERAAGEGRRLLAAGDPTAAERVLTDALDLWRGAALADAIESGFAAGPAARLEEQRLTAVEDRVDARLRLGRAAEVVPELEQLATEHPLRERLHGQLMAALDAVGRRADALAVYHKLRTELGDALGIDPSPELDAVHMAVLRGERVAAYADHARVGNTGAGGGTSGGGRRGGHSRVAAAAVGALPADSPAADASPHANPDANPNPNPNPNANANANAKAAAASVAPAAGAGSSPPESSDTSSPDAGTSGTRPSDVGQRPAADRPSTAQPNAQAASTPTTTPTSPTAPTPTTSPTNLTTRLTSFVGRDDERLRLAQLLRDSRLVSVVGPGGAGKTRITVETGTQLLAEFPAGVWFVELAPVHDPADIPQAILGALGRREFGIISSMTDTSGSINAGDALARVIEVLARRPALLILDNCEHLVAGAADIADTLLTEAPALRILTSTREPLGIVGEALYPLGPLSLPDAHADTATVLRSAAVRLFADRAKAVRPSLSIDGANVAAVVEICRRLDGMPLAIELAAARTRSLTPTQIARRLDDRFRLLTGGSRTAMARHQTLRAVVEWSWDLLDDRERALLRRLSVFAGGASLEAAETVLADGELVHRDDVLDLLAGLVDKSLVDMFGTGEPRYRMLETIAAFAAEQRDDDGADAGVARRHVAWCVAMLERADPMLRTADQLEAIAAIVEEHDNVATALRFAVDTGDAASAVRLVALMAWYWTIRGYHREATAWLGDALTMPGAEDIEDRESQILAGWFYGTTLVVTTSEMQGLRWMMRSRWHLRHFTPSPEHPVFVLIEAMNEAFHDYTSGRGRPLASVEEHRDPWVRGVIDLMRGHISINAGRTEEGLDRLRRARLRFVELGDRWGRSSAVAGLSEVYRYTGRFAEGLAAIDECLELVAELRSDEDVPFLLLRRGMMHLQLGDTDAAREDLAASVETAQSAETVGGLLIGYAGSGDLARLLGDREEADRRYALALAELPRARVVPGQMLAMLQLSLAYHYGSQGERGKARLALDASRVAAMDSHDMPVMASTTEGMAWWALGSGDAEQAAVLLGAAVALRGHEDLGSLDTIDTTAKVRAALAPEAYEAAYARGAALSQQEAAELLARS</sequence>
<feature type="compositionally biased region" description="Low complexity" evidence="5">
    <location>
        <begin position="285"/>
        <end position="300"/>
    </location>
</feature>
<evidence type="ECO:0000313" key="8">
    <source>
        <dbReference type="Proteomes" id="UP001551482"/>
    </source>
</evidence>
<feature type="compositionally biased region" description="Gly residues" evidence="5">
    <location>
        <begin position="257"/>
        <end position="268"/>
    </location>
</feature>
<dbReference type="InterPro" id="IPR049945">
    <property type="entry name" value="AAA_22"/>
</dbReference>
<dbReference type="Gene3D" id="3.40.50.300">
    <property type="entry name" value="P-loop containing nucleotide triphosphate hydrolases"/>
    <property type="match status" value="1"/>
</dbReference>
<dbReference type="InterPro" id="IPR058852">
    <property type="entry name" value="HTH_77"/>
</dbReference>
<dbReference type="InterPro" id="IPR001867">
    <property type="entry name" value="OmpR/PhoB-type_DNA-bd"/>
</dbReference>
<protein>
    <submittedName>
        <fullName evidence="7">BTAD domain-containing putative transcriptional regulator</fullName>
    </submittedName>
</protein>
<dbReference type="SUPFAM" id="SSF48452">
    <property type="entry name" value="TPR-like"/>
    <property type="match status" value="2"/>
</dbReference>
<feature type="DNA-binding region" description="OmpR/PhoB-type" evidence="4">
    <location>
        <begin position="1"/>
        <end position="90"/>
    </location>
</feature>
<gene>
    <name evidence="7" type="ORF">AB0C36_28395</name>
</gene>
<reference evidence="7 8" key="1">
    <citation type="submission" date="2024-06" db="EMBL/GenBank/DDBJ databases">
        <title>The Natural Products Discovery Center: Release of the First 8490 Sequenced Strains for Exploring Actinobacteria Biosynthetic Diversity.</title>
        <authorList>
            <person name="Kalkreuter E."/>
            <person name="Kautsar S.A."/>
            <person name="Yang D."/>
            <person name="Bader C.D."/>
            <person name="Teijaro C.N."/>
            <person name="Fluegel L."/>
            <person name="Davis C.M."/>
            <person name="Simpson J.R."/>
            <person name="Lauterbach L."/>
            <person name="Steele A.D."/>
            <person name="Gui C."/>
            <person name="Meng S."/>
            <person name="Li G."/>
            <person name="Viehrig K."/>
            <person name="Ye F."/>
            <person name="Su P."/>
            <person name="Kiefer A.F."/>
            <person name="Nichols A."/>
            <person name="Cepeda A.J."/>
            <person name="Yan W."/>
            <person name="Fan B."/>
            <person name="Jiang Y."/>
            <person name="Adhikari A."/>
            <person name="Zheng C.-J."/>
            <person name="Schuster L."/>
            <person name="Cowan T.M."/>
            <person name="Smanski M.J."/>
            <person name="Chevrette M.G."/>
            <person name="De Carvalho L.P.S."/>
            <person name="Shen B."/>
        </authorList>
    </citation>
    <scope>NUCLEOTIDE SEQUENCE [LARGE SCALE GENOMIC DNA]</scope>
    <source>
        <strain evidence="7 8">NPDC048946</strain>
    </source>
</reference>
<evidence type="ECO:0000256" key="4">
    <source>
        <dbReference type="PROSITE-ProRule" id="PRU01091"/>
    </source>
</evidence>
<dbReference type="InterPro" id="IPR027417">
    <property type="entry name" value="P-loop_NTPase"/>
</dbReference>
<dbReference type="Pfam" id="PF13401">
    <property type="entry name" value="AAA_22"/>
    <property type="match status" value="1"/>
</dbReference>
<proteinExistence type="inferred from homology"/>
<accession>A0ABV3DNV3</accession>
<evidence type="ECO:0000256" key="3">
    <source>
        <dbReference type="ARBA" id="ARBA00023125"/>
    </source>
</evidence>
<dbReference type="SMART" id="SM00862">
    <property type="entry name" value="Trans_reg_C"/>
    <property type="match status" value="1"/>
</dbReference>
<dbReference type="SUPFAM" id="SSF46894">
    <property type="entry name" value="C-terminal effector domain of the bipartite response regulators"/>
    <property type="match status" value="1"/>
</dbReference>
<dbReference type="PANTHER" id="PTHR47691:SF3">
    <property type="entry name" value="HTH-TYPE TRANSCRIPTIONAL REGULATOR RV0890C-RELATED"/>
    <property type="match status" value="1"/>
</dbReference>
<dbReference type="Pfam" id="PF00486">
    <property type="entry name" value="Trans_reg_C"/>
    <property type="match status" value="1"/>
</dbReference>
<keyword evidence="3 4" id="KW-0238">DNA-binding</keyword>
<evidence type="ECO:0000256" key="1">
    <source>
        <dbReference type="ARBA" id="ARBA00005820"/>
    </source>
</evidence>
<dbReference type="Gene3D" id="1.10.10.10">
    <property type="entry name" value="Winged helix-like DNA-binding domain superfamily/Winged helix DNA-binding domain"/>
    <property type="match status" value="1"/>
</dbReference>
<organism evidence="7 8">
    <name type="scientific">Streptodolium elevatio</name>
    <dbReference type="NCBI Taxonomy" id="3157996"/>
    <lineage>
        <taxon>Bacteria</taxon>
        <taxon>Bacillati</taxon>
        <taxon>Actinomycetota</taxon>
        <taxon>Actinomycetes</taxon>
        <taxon>Kitasatosporales</taxon>
        <taxon>Streptomycetaceae</taxon>
        <taxon>Streptodolium</taxon>
    </lineage>
</organism>
<name>A0ABV3DNV3_9ACTN</name>
<dbReference type="PROSITE" id="PS51755">
    <property type="entry name" value="OMPR_PHOB"/>
    <property type="match status" value="1"/>
</dbReference>
<evidence type="ECO:0000259" key="6">
    <source>
        <dbReference type="PROSITE" id="PS51755"/>
    </source>
</evidence>
<feature type="region of interest" description="Disordered" evidence="5">
    <location>
        <begin position="253"/>
        <end position="273"/>
    </location>
</feature>
<feature type="region of interest" description="Disordered" evidence="5">
    <location>
        <begin position="285"/>
        <end position="402"/>
    </location>
</feature>
<feature type="domain" description="OmpR/PhoB-type" evidence="6">
    <location>
        <begin position="1"/>
        <end position="90"/>
    </location>
</feature>
<evidence type="ECO:0000256" key="2">
    <source>
        <dbReference type="ARBA" id="ARBA00023012"/>
    </source>
</evidence>
<dbReference type="InterPro" id="IPR005158">
    <property type="entry name" value="BTAD"/>
</dbReference>
<comment type="similarity">
    <text evidence="1">Belongs to the AfsR/DnrI/RedD regulatory family.</text>
</comment>
<dbReference type="Proteomes" id="UP001551482">
    <property type="component" value="Unassembled WGS sequence"/>
</dbReference>
<dbReference type="Gene3D" id="1.25.40.10">
    <property type="entry name" value="Tetratricopeptide repeat domain"/>
    <property type="match status" value="2"/>
</dbReference>
<dbReference type="PANTHER" id="PTHR47691">
    <property type="entry name" value="REGULATOR-RELATED"/>
    <property type="match status" value="1"/>
</dbReference>
<feature type="compositionally biased region" description="Low complexity" evidence="5">
    <location>
        <begin position="363"/>
        <end position="401"/>
    </location>
</feature>
<dbReference type="RefSeq" id="WP_358359293.1">
    <property type="nucleotide sequence ID" value="NZ_JBEZFP010000088.1"/>
</dbReference>
<evidence type="ECO:0000313" key="7">
    <source>
        <dbReference type="EMBL" id="MEU8137420.1"/>
    </source>
</evidence>
<comment type="caution">
    <text evidence="7">The sequence shown here is derived from an EMBL/GenBank/DDBJ whole genome shotgun (WGS) entry which is preliminary data.</text>
</comment>
<dbReference type="Pfam" id="PF25872">
    <property type="entry name" value="HTH_77"/>
    <property type="match status" value="1"/>
</dbReference>
<dbReference type="SMART" id="SM01043">
    <property type="entry name" value="BTAD"/>
    <property type="match status" value="1"/>
</dbReference>
<dbReference type="EMBL" id="JBEZFP010000088">
    <property type="protein sequence ID" value="MEU8137420.1"/>
    <property type="molecule type" value="Genomic_DNA"/>
</dbReference>
<feature type="compositionally biased region" description="Low complexity" evidence="5">
    <location>
        <begin position="308"/>
        <end position="343"/>
    </location>
</feature>
<dbReference type="InterPro" id="IPR011990">
    <property type="entry name" value="TPR-like_helical_dom_sf"/>
</dbReference>
<keyword evidence="2" id="KW-0902">Two-component regulatory system</keyword>
<keyword evidence="8" id="KW-1185">Reference proteome</keyword>
<dbReference type="SUPFAM" id="SSF52540">
    <property type="entry name" value="P-loop containing nucleoside triphosphate hydrolases"/>
    <property type="match status" value="1"/>
</dbReference>
<dbReference type="InterPro" id="IPR016032">
    <property type="entry name" value="Sig_transdc_resp-reg_C-effctor"/>
</dbReference>
<evidence type="ECO:0000256" key="5">
    <source>
        <dbReference type="SAM" id="MobiDB-lite"/>
    </source>
</evidence>
<dbReference type="Pfam" id="PF03704">
    <property type="entry name" value="BTAD"/>
    <property type="match status" value="1"/>
</dbReference>
<dbReference type="InterPro" id="IPR036388">
    <property type="entry name" value="WH-like_DNA-bd_sf"/>
</dbReference>
<dbReference type="CDD" id="cd15831">
    <property type="entry name" value="BTAD"/>
    <property type="match status" value="1"/>
</dbReference>